<reference evidence="1 3" key="1">
    <citation type="submission" date="2015-09" db="EMBL/GenBank/DDBJ databases">
        <authorList>
            <consortium name="Pathogen Informatics"/>
        </authorList>
    </citation>
    <scope>NUCLEOTIDE SEQUENCE [LARGE SCALE GENOMIC DNA]</scope>
    <source>
        <strain evidence="1 3">2789STDY5608854</strain>
    </source>
</reference>
<dbReference type="RefSeq" id="WP_154041322.1">
    <property type="nucleotide sequence ID" value="NZ_JADMVZ010000033.1"/>
</dbReference>
<name>A0A174BSY2_FLAPL</name>
<evidence type="ECO:0000313" key="2">
    <source>
        <dbReference type="EMBL" id="MDB7934906.1"/>
    </source>
</evidence>
<dbReference type="AlphaFoldDB" id="A0A174BSY2"/>
<reference evidence="2" key="2">
    <citation type="submission" date="2023-01" db="EMBL/GenBank/DDBJ databases">
        <title>Human gut microbiome strain richness.</title>
        <authorList>
            <person name="Chen-Liaw A."/>
        </authorList>
    </citation>
    <scope>NUCLEOTIDE SEQUENCE</scope>
    <source>
        <strain evidence="2">1001287st1_F4_1001285I_161205</strain>
    </source>
</reference>
<dbReference type="Proteomes" id="UP001211173">
    <property type="component" value="Unassembled WGS sequence"/>
</dbReference>
<protein>
    <submittedName>
        <fullName evidence="1">Uncharacterized protein</fullName>
    </submittedName>
</protein>
<dbReference type="Proteomes" id="UP000095746">
    <property type="component" value="Unassembled WGS sequence"/>
</dbReference>
<evidence type="ECO:0000313" key="3">
    <source>
        <dbReference type="Proteomes" id="UP000095746"/>
    </source>
</evidence>
<dbReference type="EMBL" id="CYZT01000036">
    <property type="protein sequence ID" value="CUO02748.1"/>
    <property type="molecule type" value="Genomic_DNA"/>
</dbReference>
<organism evidence="1 3">
    <name type="scientific">Flavonifractor plautii</name>
    <name type="common">Fusobacterium plautii</name>
    <dbReference type="NCBI Taxonomy" id="292800"/>
    <lineage>
        <taxon>Bacteria</taxon>
        <taxon>Bacillati</taxon>
        <taxon>Bacillota</taxon>
        <taxon>Clostridia</taxon>
        <taxon>Eubacteriales</taxon>
        <taxon>Oscillospiraceae</taxon>
        <taxon>Flavonifractor</taxon>
    </lineage>
</organism>
<proteinExistence type="predicted"/>
<sequence>MKQISESEWKSIPASYKGMWTQELYEFRRGDFPSEWIGRKTMLDYDPKSGGTILLTEGVGFVIVPDTPKL</sequence>
<evidence type="ECO:0000313" key="1">
    <source>
        <dbReference type="EMBL" id="CUO02748.1"/>
    </source>
</evidence>
<dbReference type="EMBL" id="JAQLWV010000032">
    <property type="protein sequence ID" value="MDB7934906.1"/>
    <property type="molecule type" value="Genomic_DNA"/>
</dbReference>
<accession>A0A174BSY2</accession>
<gene>
    <name evidence="1" type="ORF">ERS852411_00849</name>
    <name evidence="2" type="ORF">PNE06_17620</name>
</gene>